<dbReference type="Gene3D" id="3.90.980.10">
    <property type="entry name" value="DNA primase, catalytic core, N-terminal domain"/>
    <property type="match status" value="1"/>
</dbReference>
<feature type="zinc finger region" description="CHC2-type" evidence="12">
    <location>
        <begin position="37"/>
        <end position="61"/>
    </location>
</feature>
<dbReference type="GO" id="GO:0003899">
    <property type="term" value="F:DNA-directed RNA polymerase activity"/>
    <property type="evidence" value="ECO:0007669"/>
    <property type="project" value="UniProtKB-UniRule"/>
</dbReference>
<dbReference type="SMART" id="SM00400">
    <property type="entry name" value="ZnF_CHCC"/>
    <property type="match status" value="1"/>
</dbReference>
<dbReference type="NCBIfam" id="TIGR01391">
    <property type="entry name" value="dnaG"/>
    <property type="match status" value="1"/>
</dbReference>
<dbReference type="GO" id="GO:0003677">
    <property type="term" value="F:DNA binding"/>
    <property type="evidence" value="ECO:0007669"/>
    <property type="project" value="UniProtKB-KW"/>
</dbReference>
<dbReference type="EC" id="2.7.7.101" evidence="12"/>
<dbReference type="EMBL" id="JAKTMA010000028">
    <property type="protein sequence ID" value="MCR0234120.1"/>
    <property type="molecule type" value="Genomic_DNA"/>
</dbReference>
<comment type="cofactor">
    <cofactor evidence="12">
        <name>Zn(2+)</name>
        <dbReference type="ChEBI" id="CHEBI:29105"/>
    </cofactor>
    <text evidence="12">Binds 1 zinc ion per monomer.</text>
</comment>
<proteinExistence type="inferred from homology"/>
<dbReference type="SUPFAM" id="SSF57783">
    <property type="entry name" value="Zinc beta-ribbon"/>
    <property type="match status" value="1"/>
</dbReference>
<dbReference type="GO" id="GO:0006269">
    <property type="term" value="P:DNA replication, synthesis of primer"/>
    <property type="evidence" value="ECO:0007669"/>
    <property type="project" value="UniProtKB-UniRule"/>
</dbReference>
<dbReference type="InterPro" id="IPR006295">
    <property type="entry name" value="DNA_primase_DnaG"/>
</dbReference>
<keyword evidence="6 12" id="KW-0479">Metal-binding</keyword>
<dbReference type="RefSeq" id="WP_195301731.1">
    <property type="nucleotide sequence ID" value="NZ_JADNBI010000012.1"/>
</dbReference>
<keyword evidence="9" id="KW-0460">Magnesium</keyword>
<evidence type="ECO:0000256" key="4">
    <source>
        <dbReference type="ARBA" id="ARBA00022695"/>
    </source>
</evidence>
<dbReference type="InterPro" id="IPR050219">
    <property type="entry name" value="DnaG_primase"/>
</dbReference>
<organism evidence="14 15">
    <name type="scientific">Clostridium innocuum</name>
    <dbReference type="NCBI Taxonomy" id="1522"/>
    <lineage>
        <taxon>Bacteria</taxon>
        <taxon>Bacillati</taxon>
        <taxon>Bacillota</taxon>
        <taxon>Clostridia</taxon>
        <taxon>Eubacteriales</taxon>
        <taxon>Clostridiaceae</taxon>
        <taxon>Clostridium</taxon>
    </lineage>
</organism>
<dbReference type="Pfam" id="PF01807">
    <property type="entry name" value="Zn_ribbon_DnaG"/>
    <property type="match status" value="1"/>
</dbReference>
<reference evidence="14" key="1">
    <citation type="journal article" date="2022" name="Clin. Infect. Dis.">
        <title>Association between Clostridium innocuum and antibiotic-associated diarrhea in adults and children: A cross-sectional study and comparative genomics analysis.</title>
        <authorList>
            <person name="Cherny K.E."/>
            <person name="Muscat E.B."/>
            <person name="Balaji A."/>
            <person name="Mukherjee J."/>
            <person name="Ozer E.A."/>
            <person name="Angarone M.P."/>
            <person name="Hauser A.R."/>
            <person name="Sichel J.S."/>
            <person name="Amponsah E."/>
            <person name="Kociolek L.K."/>
        </authorList>
    </citation>
    <scope>NUCLEOTIDE SEQUENCE</scope>
    <source>
        <strain evidence="14">NU1-AC-029v</strain>
    </source>
</reference>
<comment type="similarity">
    <text evidence="12">Belongs to the DnaG primase family.</text>
</comment>
<dbReference type="CDD" id="cd03364">
    <property type="entry name" value="TOPRIM_DnaG_primases"/>
    <property type="match status" value="1"/>
</dbReference>
<evidence type="ECO:0000256" key="7">
    <source>
        <dbReference type="ARBA" id="ARBA00022771"/>
    </source>
</evidence>
<feature type="domain" description="Toprim" evidence="13">
    <location>
        <begin position="249"/>
        <end position="341"/>
    </location>
</feature>
<dbReference type="InterPro" id="IPR013264">
    <property type="entry name" value="DNAG_N"/>
</dbReference>
<evidence type="ECO:0000313" key="15">
    <source>
        <dbReference type="Proteomes" id="UP001203972"/>
    </source>
</evidence>
<dbReference type="InterPro" id="IPR034151">
    <property type="entry name" value="TOPRIM_DnaG_bac"/>
</dbReference>
<evidence type="ECO:0000256" key="1">
    <source>
        <dbReference type="ARBA" id="ARBA00022478"/>
    </source>
</evidence>
<dbReference type="Pfam" id="PF08275">
    <property type="entry name" value="DNAG_N"/>
    <property type="match status" value="1"/>
</dbReference>
<name>A0AAP2UPL0_CLOIN</name>
<dbReference type="Gene3D" id="3.90.580.10">
    <property type="entry name" value="Zinc finger, CHC2-type domain"/>
    <property type="match status" value="1"/>
</dbReference>
<dbReference type="InterPro" id="IPR006171">
    <property type="entry name" value="TOPRIM_dom"/>
</dbReference>
<keyword evidence="1 12" id="KW-0240">DNA-directed RNA polymerase</keyword>
<keyword evidence="7 12" id="KW-0863">Zinc-finger</keyword>
<dbReference type="GO" id="GO:0000428">
    <property type="term" value="C:DNA-directed RNA polymerase complex"/>
    <property type="evidence" value="ECO:0007669"/>
    <property type="project" value="UniProtKB-KW"/>
</dbReference>
<keyword evidence="11 12" id="KW-0804">Transcription</keyword>
<evidence type="ECO:0000313" key="14">
    <source>
        <dbReference type="EMBL" id="MCR0234120.1"/>
    </source>
</evidence>
<evidence type="ECO:0000256" key="5">
    <source>
        <dbReference type="ARBA" id="ARBA00022705"/>
    </source>
</evidence>
<dbReference type="FunFam" id="3.90.580.10:FF:000001">
    <property type="entry name" value="DNA primase"/>
    <property type="match status" value="1"/>
</dbReference>
<keyword evidence="2 12" id="KW-0639">Primosome</keyword>
<dbReference type="PANTHER" id="PTHR30313">
    <property type="entry name" value="DNA PRIMASE"/>
    <property type="match status" value="1"/>
</dbReference>
<comment type="caution">
    <text evidence="14">The sequence shown here is derived from an EMBL/GenBank/DDBJ whole genome shotgun (WGS) entry which is preliminary data.</text>
</comment>
<dbReference type="GO" id="GO:1990077">
    <property type="term" value="C:primosome complex"/>
    <property type="evidence" value="ECO:0007669"/>
    <property type="project" value="UniProtKB-KW"/>
</dbReference>
<dbReference type="GO" id="GO:0008270">
    <property type="term" value="F:zinc ion binding"/>
    <property type="evidence" value="ECO:0007669"/>
    <property type="project" value="UniProtKB-UniRule"/>
</dbReference>
<evidence type="ECO:0000256" key="12">
    <source>
        <dbReference type="HAMAP-Rule" id="MF_00974"/>
    </source>
</evidence>
<dbReference type="InterPro" id="IPR002694">
    <property type="entry name" value="Znf_CHC2"/>
</dbReference>
<dbReference type="InterPro" id="IPR037068">
    <property type="entry name" value="DNA_primase_core_N_sf"/>
</dbReference>
<keyword evidence="8 12" id="KW-0862">Zinc</keyword>
<comment type="domain">
    <text evidence="12">Contains an N-terminal zinc-binding domain, a central core domain that contains the primase activity, and a C-terminal DnaB-binding domain.</text>
</comment>
<comment type="catalytic activity">
    <reaction evidence="12">
        <text>ssDNA + n NTP = ssDNA/pppN(pN)n-1 hybrid + (n-1) diphosphate.</text>
        <dbReference type="EC" id="2.7.7.101"/>
    </reaction>
</comment>
<accession>A0AAP2UPL0</accession>
<keyword evidence="10 12" id="KW-0238">DNA-binding</keyword>
<comment type="subunit">
    <text evidence="12">Monomer. Interacts with DnaB.</text>
</comment>
<dbReference type="Pfam" id="PF13155">
    <property type="entry name" value="Toprim_2"/>
    <property type="match status" value="1"/>
</dbReference>
<protein>
    <recommendedName>
        <fullName evidence="12">DNA primase</fullName>
        <ecNumber evidence="12">2.7.7.101</ecNumber>
    </recommendedName>
</protein>
<dbReference type="Gene3D" id="3.40.1360.10">
    <property type="match status" value="1"/>
</dbReference>
<evidence type="ECO:0000256" key="2">
    <source>
        <dbReference type="ARBA" id="ARBA00022515"/>
    </source>
</evidence>
<dbReference type="SMART" id="SM00493">
    <property type="entry name" value="TOPRIM"/>
    <property type="match status" value="1"/>
</dbReference>
<evidence type="ECO:0000256" key="11">
    <source>
        <dbReference type="ARBA" id="ARBA00023163"/>
    </source>
</evidence>
<dbReference type="InterPro" id="IPR030846">
    <property type="entry name" value="DnaG_bac"/>
</dbReference>
<dbReference type="HAMAP" id="MF_00974">
    <property type="entry name" value="DNA_primase_DnaG"/>
    <property type="match status" value="1"/>
</dbReference>
<gene>
    <name evidence="12 14" type="primary">dnaG</name>
    <name evidence="14" type="ORF">MKC95_15205</name>
</gene>
<dbReference type="PROSITE" id="PS50880">
    <property type="entry name" value="TOPRIM"/>
    <property type="match status" value="1"/>
</dbReference>
<evidence type="ECO:0000256" key="3">
    <source>
        <dbReference type="ARBA" id="ARBA00022679"/>
    </source>
</evidence>
<dbReference type="Proteomes" id="UP001203972">
    <property type="component" value="Unassembled WGS sequence"/>
</dbReference>
<sequence>MIPRETIDDILRRLDIVDVIQRYVPLTRKGKNFVGLCPFHEDGNPSLSVSREKQIFKCFSCGTAGNSISFLQKYKNISYMEAVQEAAQLAGVTLPRSAPAKQDPQRLRKLELNQELMKYANHILHTEDGEAGLRYLQQRGYTKELIDQQQLGHIPEKEKLLNFLEKKGYSRQELIEADVFSPHGSCKWEGRILYPIITAHGEVRGFTARTIGKGHDQPKYVNTSESTIFAKRKLLYGGPKAIEAARQKHELIIVEGSADVDMLTQAGYLNCVATLGTALTEDHVQALKRMNVRIRLCYDGDAAGIKATMAAASLLRKNGILPFCTSLPLGKDPDELIRQAPQLLQELLSTQENTVDFLLQHPNDLSDFSKRKEYAVNVMKELISYHDPLMKEHYLRELSRKSGFSIASLQDSYEKMSVSKPQYTAVRSQRFAKSEIRQEHRNVRINFQEKDKVIYKNEVQQKFDNLQQDGNVIAFDRSRLLERTDILRKYIGQKGRLLETTITCITDDDIDLRCHAITESCVRAISEEHHMDARALNYIAYLHKDTRYPHIHLQIWQEEPLLERYRLTNTLLEKLRSDVIQVMASPLPVQETETEAIIPEAMKLPGM</sequence>
<dbReference type="SUPFAM" id="SSF56731">
    <property type="entry name" value="DNA primase core"/>
    <property type="match status" value="1"/>
</dbReference>
<dbReference type="GO" id="GO:0005737">
    <property type="term" value="C:cytoplasm"/>
    <property type="evidence" value="ECO:0007669"/>
    <property type="project" value="TreeGrafter"/>
</dbReference>
<keyword evidence="5 12" id="KW-0235">DNA replication</keyword>
<dbReference type="PANTHER" id="PTHR30313:SF2">
    <property type="entry name" value="DNA PRIMASE"/>
    <property type="match status" value="1"/>
</dbReference>
<keyword evidence="3 12" id="KW-0808">Transferase</keyword>
<evidence type="ECO:0000259" key="13">
    <source>
        <dbReference type="PROSITE" id="PS50880"/>
    </source>
</evidence>
<dbReference type="AlphaFoldDB" id="A0AAP2UPL0"/>
<dbReference type="InterPro" id="IPR036977">
    <property type="entry name" value="DNA_primase_Znf_CHC2"/>
</dbReference>
<evidence type="ECO:0000256" key="10">
    <source>
        <dbReference type="ARBA" id="ARBA00023125"/>
    </source>
</evidence>
<comment type="function">
    <text evidence="12">RNA polymerase that catalyzes the synthesis of short RNA molecules used as primers for DNA polymerase during DNA replication.</text>
</comment>
<evidence type="ECO:0000256" key="8">
    <source>
        <dbReference type="ARBA" id="ARBA00022833"/>
    </source>
</evidence>
<evidence type="ECO:0000256" key="6">
    <source>
        <dbReference type="ARBA" id="ARBA00022723"/>
    </source>
</evidence>
<evidence type="ECO:0000256" key="9">
    <source>
        <dbReference type="ARBA" id="ARBA00022842"/>
    </source>
</evidence>
<keyword evidence="4 12" id="KW-0548">Nucleotidyltransferase</keyword>